<dbReference type="RefSeq" id="WP_286292394.1">
    <property type="nucleotide sequence ID" value="NZ_AP024718.1"/>
</dbReference>
<protein>
    <recommendedName>
        <fullName evidence="2">UPF0125 protein MIN45_P2208</fullName>
    </recommendedName>
</protein>
<organism evidence="3 4">
    <name type="scientific">Methylomarinovum tepidoasis</name>
    <dbReference type="NCBI Taxonomy" id="2840183"/>
    <lineage>
        <taxon>Bacteria</taxon>
        <taxon>Pseudomonadati</taxon>
        <taxon>Pseudomonadota</taxon>
        <taxon>Gammaproteobacteria</taxon>
        <taxon>Methylococcales</taxon>
        <taxon>Methylothermaceae</taxon>
        <taxon>Methylomarinovum</taxon>
    </lineage>
</organism>
<dbReference type="InterPro" id="IPR016155">
    <property type="entry name" value="Mopterin_synth/thiamin_S_b"/>
</dbReference>
<dbReference type="AlphaFoldDB" id="A0AAU9CB97"/>
<dbReference type="HAMAP" id="MF_00460">
    <property type="entry name" value="UPF0125_RnfH"/>
    <property type="match status" value="1"/>
</dbReference>
<dbReference type="KEGG" id="meiy:MIN45_P2208"/>
<accession>A0AAU9CB97</accession>
<dbReference type="Proteomes" id="UP001321450">
    <property type="component" value="Chromosome"/>
</dbReference>
<dbReference type="InterPro" id="IPR005346">
    <property type="entry name" value="RnfH"/>
</dbReference>
<dbReference type="Pfam" id="PF03658">
    <property type="entry name" value="Ub-RnfH"/>
    <property type="match status" value="1"/>
</dbReference>
<dbReference type="SUPFAM" id="SSF54285">
    <property type="entry name" value="MoaD/ThiS"/>
    <property type="match status" value="1"/>
</dbReference>
<dbReference type="NCBIfam" id="NF002490">
    <property type="entry name" value="PRK01777.1"/>
    <property type="match status" value="1"/>
</dbReference>
<keyword evidence="4" id="KW-1185">Reference proteome</keyword>
<dbReference type="EMBL" id="AP024718">
    <property type="protein sequence ID" value="BCX89835.1"/>
    <property type="molecule type" value="Genomic_DNA"/>
</dbReference>
<name>A0AAU9CB97_9GAMM</name>
<dbReference type="PANTHER" id="PTHR37483">
    <property type="entry name" value="UPF0125 PROTEIN RATB"/>
    <property type="match status" value="1"/>
</dbReference>
<sequence length="100" mass="11619">MADWVEVVYALPEIQVVRRLPWHEGMTVAEAIEACGLTARFPEIDLERQPVGVFGRICPLTRELRPGERVEIYRPLRCDPKEARRLRVRQPRTGGGRNRR</sequence>
<dbReference type="InterPro" id="IPR037021">
    <property type="entry name" value="RnfH_sf"/>
</dbReference>
<dbReference type="PANTHER" id="PTHR37483:SF1">
    <property type="entry name" value="UPF0125 PROTEIN RATB"/>
    <property type="match status" value="1"/>
</dbReference>
<evidence type="ECO:0000313" key="4">
    <source>
        <dbReference type="Proteomes" id="UP001321450"/>
    </source>
</evidence>
<proteinExistence type="inferred from homology"/>
<reference evidence="4" key="1">
    <citation type="journal article" date="2024" name="Int. J. Syst. Evol. Microbiol.">
        <title>Methylomarinovum tepidoasis sp. nov., a moderately thermophilic methanotroph of the family Methylothermaceae isolated from a deep-sea hydrothermal field.</title>
        <authorList>
            <person name="Hirayama H."/>
            <person name="Takaki Y."/>
            <person name="Abe M."/>
            <person name="Miyazaki M."/>
            <person name="Uematsu K."/>
            <person name="Matsui Y."/>
            <person name="Takai K."/>
        </authorList>
    </citation>
    <scope>NUCLEOTIDE SEQUENCE [LARGE SCALE GENOMIC DNA]</scope>
    <source>
        <strain evidence="4">IN45</strain>
    </source>
</reference>
<evidence type="ECO:0000256" key="1">
    <source>
        <dbReference type="ARBA" id="ARBA00010645"/>
    </source>
</evidence>
<evidence type="ECO:0000313" key="3">
    <source>
        <dbReference type="EMBL" id="BCX89835.1"/>
    </source>
</evidence>
<dbReference type="Gene3D" id="3.10.20.280">
    <property type="entry name" value="RnfH-like"/>
    <property type="match status" value="1"/>
</dbReference>
<comment type="similarity">
    <text evidence="1 2">Belongs to the UPF0125 (RnfH) family.</text>
</comment>
<gene>
    <name evidence="3" type="ORF">MIN45_P2208</name>
</gene>
<evidence type="ECO:0000256" key="2">
    <source>
        <dbReference type="HAMAP-Rule" id="MF_00460"/>
    </source>
</evidence>